<comment type="subcellular location">
    <subcellularLocation>
        <location evidence="10">Cell inner membrane</location>
        <topology evidence="10">Multi-pass membrane protein</topology>
    </subcellularLocation>
    <subcellularLocation>
        <location evidence="1">Cell membrane</location>
        <topology evidence="1">Multi-pass membrane protein</topology>
    </subcellularLocation>
</comment>
<accession>A0A5M6J013</accession>
<comment type="caution">
    <text evidence="12">The sequence shown here is derived from an EMBL/GenBank/DDBJ whole genome shotgun (WGS) entry which is preliminary data.</text>
</comment>
<evidence type="ECO:0000313" key="12">
    <source>
        <dbReference type="EMBL" id="KAA5613861.1"/>
    </source>
</evidence>
<feature type="transmembrane region" description="Helical" evidence="10">
    <location>
        <begin position="6"/>
        <end position="24"/>
    </location>
</feature>
<gene>
    <name evidence="12" type="ORF">F1189_03550</name>
</gene>
<name>A0A5M6J013_9PROT</name>
<evidence type="ECO:0000256" key="3">
    <source>
        <dbReference type="ARBA" id="ARBA00022475"/>
    </source>
</evidence>
<keyword evidence="13" id="KW-1185">Reference proteome</keyword>
<dbReference type="InterPro" id="IPR004705">
    <property type="entry name" value="Cation/H_exchanger_CPA1_bac"/>
</dbReference>
<evidence type="ECO:0000256" key="9">
    <source>
        <dbReference type="ARBA" id="ARBA00023201"/>
    </source>
</evidence>
<dbReference type="InterPro" id="IPR006153">
    <property type="entry name" value="Cation/H_exchanger_TM"/>
</dbReference>
<evidence type="ECO:0000256" key="2">
    <source>
        <dbReference type="ARBA" id="ARBA00022448"/>
    </source>
</evidence>
<dbReference type="PANTHER" id="PTHR10110:SF86">
    <property type="entry name" value="SODIUM_HYDROGEN EXCHANGER 7"/>
    <property type="match status" value="1"/>
</dbReference>
<dbReference type="AlphaFoldDB" id="A0A5M6J013"/>
<keyword evidence="4 10" id="KW-0812">Transmembrane</keyword>
<dbReference type="Gene3D" id="6.10.140.1330">
    <property type="match status" value="1"/>
</dbReference>
<keyword evidence="5 10" id="KW-1133">Transmembrane helix</keyword>
<evidence type="ECO:0000313" key="13">
    <source>
        <dbReference type="Proteomes" id="UP000325255"/>
    </source>
</evidence>
<feature type="transmembrane region" description="Helical" evidence="10">
    <location>
        <begin position="218"/>
        <end position="234"/>
    </location>
</feature>
<evidence type="ECO:0000259" key="11">
    <source>
        <dbReference type="Pfam" id="PF00999"/>
    </source>
</evidence>
<dbReference type="GO" id="GO:0015385">
    <property type="term" value="F:sodium:proton antiporter activity"/>
    <property type="evidence" value="ECO:0007669"/>
    <property type="project" value="InterPro"/>
</dbReference>
<keyword evidence="7 10" id="KW-0406">Ion transport</keyword>
<feature type="transmembrane region" description="Helical" evidence="10">
    <location>
        <begin position="240"/>
        <end position="257"/>
    </location>
</feature>
<reference evidence="12 13" key="1">
    <citation type="submission" date="2019-09" db="EMBL/GenBank/DDBJ databases">
        <title>Genome sequence of Rhodovastum atsumiense, a diverse member of the Acetobacteraceae family of non-sulfur purple photosynthetic bacteria.</title>
        <authorList>
            <person name="Meyer T."/>
            <person name="Kyndt J."/>
        </authorList>
    </citation>
    <scope>NUCLEOTIDE SEQUENCE [LARGE SCALE GENOMIC DNA]</scope>
    <source>
        <strain evidence="12 13">DSM 21279</strain>
    </source>
</reference>
<evidence type="ECO:0000256" key="4">
    <source>
        <dbReference type="ARBA" id="ARBA00022692"/>
    </source>
</evidence>
<evidence type="ECO:0000256" key="8">
    <source>
        <dbReference type="ARBA" id="ARBA00023136"/>
    </source>
</evidence>
<feature type="transmembrane region" description="Helical" evidence="10">
    <location>
        <begin position="156"/>
        <end position="177"/>
    </location>
</feature>
<keyword evidence="9 10" id="KW-0739">Sodium transport</keyword>
<evidence type="ECO:0000256" key="1">
    <source>
        <dbReference type="ARBA" id="ARBA00004651"/>
    </source>
</evidence>
<keyword evidence="6 10" id="KW-0915">Sodium</keyword>
<dbReference type="GO" id="GO:0098719">
    <property type="term" value="P:sodium ion import across plasma membrane"/>
    <property type="evidence" value="ECO:0007669"/>
    <property type="project" value="TreeGrafter"/>
</dbReference>
<dbReference type="GO" id="GO:0051453">
    <property type="term" value="P:regulation of intracellular pH"/>
    <property type="evidence" value="ECO:0007669"/>
    <property type="project" value="TreeGrafter"/>
</dbReference>
<evidence type="ECO:0000256" key="6">
    <source>
        <dbReference type="ARBA" id="ARBA00023053"/>
    </source>
</evidence>
<dbReference type="PANTHER" id="PTHR10110">
    <property type="entry name" value="SODIUM/HYDROGEN EXCHANGER"/>
    <property type="match status" value="1"/>
</dbReference>
<evidence type="ECO:0000256" key="7">
    <source>
        <dbReference type="ARBA" id="ARBA00023065"/>
    </source>
</evidence>
<feature type="transmembrane region" description="Helical" evidence="10">
    <location>
        <begin position="316"/>
        <end position="337"/>
    </location>
</feature>
<evidence type="ECO:0000256" key="10">
    <source>
        <dbReference type="RuleBase" id="RU366002"/>
    </source>
</evidence>
<proteinExistence type="inferred from homology"/>
<keyword evidence="10" id="KW-0997">Cell inner membrane</keyword>
<keyword evidence="8 10" id="KW-0472">Membrane</keyword>
<keyword evidence="2 10" id="KW-0813">Transport</keyword>
<protein>
    <submittedName>
        <fullName evidence="12">Na+/H+ antiporter</fullName>
    </submittedName>
</protein>
<feature type="transmembrane region" description="Helical" evidence="10">
    <location>
        <begin position="183"/>
        <end position="206"/>
    </location>
</feature>
<dbReference type="Pfam" id="PF00999">
    <property type="entry name" value="Na_H_Exchanger"/>
    <property type="match status" value="1"/>
</dbReference>
<dbReference type="OrthoDB" id="9809206at2"/>
<evidence type="ECO:0000256" key="5">
    <source>
        <dbReference type="ARBA" id="ARBA00022989"/>
    </source>
</evidence>
<comment type="function">
    <text evidence="10">Na(+)/H(+) antiporter that extrudes sodium in exchange for external protons.</text>
</comment>
<feature type="domain" description="Cation/H+ exchanger transmembrane" evidence="11">
    <location>
        <begin position="12"/>
        <end position="419"/>
    </location>
</feature>
<feature type="transmembrane region" description="Helical" evidence="10">
    <location>
        <begin position="84"/>
        <end position="107"/>
    </location>
</feature>
<feature type="transmembrane region" description="Helical" evidence="10">
    <location>
        <begin position="394"/>
        <end position="418"/>
    </location>
</feature>
<feature type="transmembrane region" description="Helical" evidence="10">
    <location>
        <begin position="278"/>
        <end position="296"/>
    </location>
</feature>
<keyword evidence="3" id="KW-1003">Cell membrane</keyword>
<dbReference type="InterPro" id="IPR018422">
    <property type="entry name" value="Cation/H_exchanger_CPA1"/>
</dbReference>
<sequence>MEVVTETLALLLAAVAGGLIVRLVPLPLPRPLVQIALGAAIGAAGGLRVELQPEVFFLLFLPPLLFLDGWRIPKEDMLRDWRPVLGLALGLVVFSVAGIGALVHALVPAMPLAVAFALAAILSPTDPIAVAAITARTKLPKRLMHVLEGEALLNDASGLICFRFAVAAALSGGFSLLDATLSFLWVATSGLAAGAAFTWLVTQGLAWVNRRSGEEIETLILVSLLGPFGSYILAESLHGSGILAAVASGVMVSFIDAEGLASAAARTRMNAVWDTIQFAANGVIFVLLGEQLPVILGRAAETAWLTGHDGPWRLAFDVLAITAGIVALRFAWVWVSLRLVLWRARRRGVVAHRPPTRLLAAASLAGVRGVVTLAGVMTLPVALPDGTAFPERDLAIFLAMAVIVLSLVIASIGLPPLLRGVRMPQELSHAAEEDMARLAAARAGLRAIERAQAALAPGHAGAETWRAAIGRIMELYRSRTGDPAAEGADLLPSREAERIERTLFVAAIQAERAEIFRLAQRRRIGTETARRLVQELDLLEEGAGGSVGGKGINGNNVVKSELS</sequence>
<comment type="similarity">
    <text evidence="10">Belongs to the monovalent cation:proton antiporter 1 (CPA1) transporter (TC 2.A.36) family.</text>
</comment>
<feature type="transmembrane region" description="Helical" evidence="10">
    <location>
        <begin position="113"/>
        <end position="135"/>
    </location>
</feature>
<dbReference type="GO" id="GO:0015386">
    <property type="term" value="F:potassium:proton antiporter activity"/>
    <property type="evidence" value="ECO:0007669"/>
    <property type="project" value="TreeGrafter"/>
</dbReference>
<dbReference type="EMBL" id="VWPK01000004">
    <property type="protein sequence ID" value="KAA5613861.1"/>
    <property type="molecule type" value="Genomic_DNA"/>
</dbReference>
<feature type="transmembrane region" description="Helical" evidence="10">
    <location>
        <begin position="358"/>
        <end position="382"/>
    </location>
</feature>
<dbReference type="GO" id="GO:0005886">
    <property type="term" value="C:plasma membrane"/>
    <property type="evidence" value="ECO:0007669"/>
    <property type="project" value="UniProtKB-SubCell"/>
</dbReference>
<keyword evidence="10" id="KW-0050">Antiport</keyword>
<dbReference type="NCBIfam" id="TIGR00831">
    <property type="entry name" value="a_cpa1"/>
    <property type="match status" value="1"/>
</dbReference>
<dbReference type="Proteomes" id="UP000325255">
    <property type="component" value="Unassembled WGS sequence"/>
</dbReference>
<feature type="transmembrane region" description="Helical" evidence="10">
    <location>
        <begin position="55"/>
        <end position="72"/>
    </location>
</feature>
<organism evidence="12 13">
    <name type="scientific">Rhodovastum atsumiense</name>
    <dbReference type="NCBI Taxonomy" id="504468"/>
    <lineage>
        <taxon>Bacteria</taxon>
        <taxon>Pseudomonadati</taxon>
        <taxon>Pseudomonadota</taxon>
        <taxon>Alphaproteobacteria</taxon>
        <taxon>Acetobacterales</taxon>
        <taxon>Acetobacteraceae</taxon>
        <taxon>Rhodovastum</taxon>
    </lineage>
</organism>